<dbReference type="Proteomes" id="UP001177212">
    <property type="component" value="Unassembled WGS sequence"/>
</dbReference>
<keyword evidence="3 5" id="KW-1133">Transmembrane helix</keyword>
<protein>
    <submittedName>
        <fullName evidence="7">Heme biosynthesis HemY N-terminal domain-containing protein</fullName>
    </submittedName>
</protein>
<keyword evidence="8" id="KW-1185">Reference proteome</keyword>
<evidence type="ECO:0000256" key="4">
    <source>
        <dbReference type="ARBA" id="ARBA00023136"/>
    </source>
</evidence>
<dbReference type="RefSeq" id="WP_138740646.1">
    <property type="nucleotide sequence ID" value="NZ_JAUYVT010000012.1"/>
</dbReference>
<evidence type="ECO:0000256" key="3">
    <source>
        <dbReference type="ARBA" id="ARBA00022989"/>
    </source>
</evidence>
<reference evidence="7" key="1">
    <citation type="submission" date="2023-07" db="EMBL/GenBank/DDBJ databases">
        <title>Genome content predicts the carbon catabolic preferences of heterotrophic bacteria.</title>
        <authorList>
            <person name="Gralka M."/>
        </authorList>
    </citation>
    <scope>NUCLEOTIDE SEQUENCE</scope>
    <source>
        <strain evidence="7">4G09</strain>
    </source>
</reference>
<feature type="transmembrane region" description="Helical" evidence="5">
    <location>
        <begin position="40"/>
        <end position="59"/>
    </location>
</feature>
<dbReference type="EMBL" id="JAUYVT010000012">
    <property type="protein sequence ID" value="MDP2565607.1"/>
    <property type="molecule type" value="Genomic_DNA"/>
</dbReference>
<keyword evidence="4 5" id="KW-0472">Membrane</keyword>
<accession>A0ABT9FFN9</accession>
<organism evidence="7 8">
    <name type="scientific">Pseudoalteromonas marina</name>
    <dbReference type="NCBI Taxonomy" id="267375"/>
    <lineage>
        <taxon>Bacteria</taxon>
        <taxon>Pseudomonadati</taxon>
        <taxon>Pseudomonadota</taxon>
        <taxon>Gammaproteobacteria</taxon>
        <taxon>Alteromonadales</taxon>
        <taxon>Pseudoalteromonadaceae</taxon>
        <taxon>Pseudoalteromonas</taxon>
    </lineage>
</organism>
<comment type="subcellular location">
    <subcellularLocation>
        <location evidence="1">Membrane</location>
    </subcellularLocation>
</comment>
<evidence type="ECO:0000313" key="8">
    <source>
        <dbReference type="Proteomes" id="UP001177212"/>
    </source>
</evidence>
<dbReference type="Pfam" id="PF07219">
    <property type="entry name" value="HemY_N"/>
    <property type="match status" value="1"/>
</dbReference>
<gene>
    <name evidence="7" type="ORF">Q8W34_13255</name>
</gene>
<evidence type="ECO:0000259" key="6">
    <source>
        <dbReference type="Pfam" id="PF07219"/>
    </source>
</evidence>
<evidence type="ECO:0000256" key="5">
    <source>
        <dbReference type="SAM" id="Phobius"/>
    </source>
</evidence>
<proteinExistence type="predicted"/>
<evidence type="ECO:0000256" key="1">
    <source>
        <dbReference type="ARBA" id="ARBA00004370"/>
    </source>
</evidence>
<evidence type="ECO:0000313" key="7">
    <source>
        <dbReference type="EMBL" id="MDP2565607.1"/>
    </source>
</evidence>
<keyword evidence="2 5" id="KW-0812">Transmembrane</keyword>
<name>A0ABT9FFN9_9GAMM</name>
<sequence length="370" mass="41325">MIGLIILIVAIVVVLAVTPFVLDEKGYVLISFNNTTIEGTIVSFCIMAAMTAATLYFTYKLIRYLLSIYRNTKHGFFARSEERKFAAIEQALFSAINDDYEQVERALSGNSVPDKFDDIRLALLAKAALANNEADKALERLFEISPEQQLKVAKLWLASGDSSAIESQLRVNAEAKKATALELKLYTEVLVQQQHFSVLEEFLPKLLRKKVFSSDQWTRVFTAYFSAQSADELTNKYKQLPRKLQTYAHTAYLTQMAATGQLAVIEGDLTKMVKHASQHDELATILNNANHGEAHKLQATIQDRLKKDDTNTALLLSLACLANAQSDYDLAARVFDKALNGDNKHQFADQAALSYKNTAQAEKALVLYNK</sequence>
<feature type="domain" description="HemY N-terminal" evidence="6">
    <location>
        <begin position="26"/>
        <end position="130"/>
    </location>
</feature>
<evidence type="ECO:0000256" key="2">
    <source>
        <dbReference type="ARBA" id="ARBA00022692"/>
    </source>
</evidence>
<dbReference type="InterPro" id="IPR010817">
    <property type="entry name" value="HemY_N"/>
</dbReference>
<comment type="caution">
    <text evidence="7">The sequence shown here is derived from an EMBL/GenBank/DDBJ whole genome shotgun (WGS) entry which is preliminary data.</text>
</comment>